<dbReference type="AlphaFoldDB" id="A0A642UP75"/>
<feature type="compositionally biased region" description="Basic and acidic residues" evidence="1">
    <location>
        <begin position="1"/>
        <end position="12"/>
    </location>
</feature>
<dbReference type="CDD" id="cd23659">
    <property type="entry name" value="USP_At3g01520-like"/>
    <property type="match status" value="1"/>
</dbReference>
<dbReference type="InterPro" id="IPR006015">
    <property type="entry name" value="Universal_stress_UspA"/>
</dbReference>
<dbReference type="OrthoDB" id="992776at2759"/>
<comment type="caution">
    <text evidence="3">The sequence shown here is derived from an EMBL/GenBank/DDBJ whole genome shotgun (WGS) entry which is preliminary data.</text>
</comment>
<accession>A0A642UP75</accession>
<evidence type="ECO:0000256" key="1">
    <source>
        <dbReference type="SAM" id="MobiDB-lite"/>
    </source>
</evidence>
<feature type="compositionally biased region" description="Acidic residues" evidence="1">
    <location>
        <begin position="65"/>
        <end position="80"/>
    </location>
</feature>
<dbReference type="Gene3D" id="3.40.50.620">
    <property type="entry name" value="HUPs"/>
    <property type="match status" value="1"/>
</dbReference>
<proteinExistence type="predicted"/>
<dbReference type="Pfam" id="PF00582">
    <property type="entry name" value="Usp"/>
    <property type="match status" value="1"/>
</dbReference>
<dbReference type="RefSeq" id="XP_034012477.1">
    <property type="nucleotide sequence ID" value="XM_034155297.1"/>
</dbReference>
<evidence type="ECO:0000313" key="3">
    <source>
        <dbReference type="EMBL" id="KAA8902729.1"/>
    </source>
</evidence>
<organism evidence="3 4">
    <name type="scientific">Diutina rugosa</name>
    <name type="common">Yeast</name>
    <name type="synonym">Candida rugosa</name>
    <dbReference type="NCBI Taxonomy" id="5481"/>
    <lineage>
        <taxon>Eukaryota</taxon>
        <taxon>Fungi</taxon>
        <taxon>Dikarya</taxon>
        <taxon>Ascomycota</taxon>
        <taxon>Saccharomycotina</taxon>
        <taxon>Pichiomycetes</taxon>
        <taxon>Debaryomycetaceae</taxon>
        <taxon>Diutina</taxon>
    </lineage>
</organism>
<dbReference type="PRINTS" id="PR01438">
    <property type="entry name" value="UNVRSLSTRESS"/>
</dbReference>
<dbReference type="Proteomes" id="UP000449547">
    <property type="component" value="Unassembled WGS sequence"/>
</dbReference>
<evidence type="ECO:0000259" key="2">
    <source>
        <dbReference type="Pfam" id="PF00582"/>
    </source>
</evidence>
<dbReference type="SUPFAM" id="SSF52402">
    <property type="entry name" value="Adenine nucleotide alpha hydrolases-like"/>
    <property type="match status" value="1"/>
</dbReference>
<feature type="domain" description="UspA" evidence="2">
    <location>
        <begin position="284"/>
        <end position="425"/>
    </location>
</feature>
<name>A0A642UP75_DIURU</name>
<feature type="region of interest" description="Disordered" evidence="1">
    <location>
        <begin position="1"/>
        <end position="88"/>
    </location>
</feature>
<sequence>MNSGRLEAEKLHAIQKQISRGRSRSPPGGRPRSRSGSAEPKELKWSITNHDPSQRLVSPGQHEEWDNEVSEEEHLSDDDNGEKFQYDDTGNILPNYACQDEKINQISSILESQNLNDKDTIKKLEELTASERAVANAHSVGRQVDDSNLEKLRNEKRELVGSDELNFQSTDQDAIARRQKLDNYQNYRKKVIHKENTQAQSGLGPASKADKEKDDQDDSSDDGFMAPYTSAVEDKLDSEFAYKLNETIQEGPIDSSKAHSRVIQTITRGNFFNLINPKQKPKMFLVCMDFSPESIFALEWSLGTVLVDGSVLFIVCVIEETDTNHNAKGNGPAENQREQYRLNMLNKAKQQVLNLLKLTKLQIHIVIEIIHHPIPRHLILEIIDNLQPTLVVVGSKGQSAIKGVLLGSLSNYLVTKSSVPVMVVREKLKKINRFKSGSHMFSNNIKSLTLSEARID</sequence>
<dbReference type="PANTHER" id="PTHR46100">
    <property type="entry name" value="IMP2'P"/>
    <property type="match status" value="1"/>
</dbReference>
<dbReference type="InterPro" id="IPR014729">
    <property type="entry name" value="Rossmann-like_a/b/a_fold"/>
</dbReference>
<dbReference type="OMA" id="KMFLVCM"/>
<dbReference type="GeneID" id="54781276"/>
<dbReference type="InterPro" id="IPR006016">
    <property type="entry name" value="UspA"/>
</dbReference>
<reference evidence="3 4" key="1">
    <citation type="submission" date="2019-07" db="EMBL/GenBank/DDBJ databases">
        <title>Genome assembly of two rare yeast pathogens: Diutina rugosa and Trichomonascus ciferrii.</title>
        <authorList>
            <person name="Mixao V."/>
            <person name="Saus E."/>
            <person name="Hansen A."/>
            <person name="Lass-Flor C."/>
            <person name="Gabaldon T."/>
        </authorList>
    </citation>
    <scope>NUCLEOTIDE SEQUENCE [LARGE SCALE GENOMIC DNA]</scope>
    <source>
        <strain evidence="3 4">CBS 613</strain>
    </source>
</reference>
<protein>
    <recommendedName>
        <fullName evidence="2">UspA domain-containing protein</fullName>
    </recommendedName>
</protein>
<dbReference type="PANTHER" id="PTHR46100:SF4">
    <property type="entry name" value="USPA DOMAIN-CONTAINING PROTEIN"/>
    <property type="match status" value="1"/>
</dbReference>
<evidence type="ECO:0000313" key="4">
    <source>
        <dbReference type="Proteomes" id="UP000449547"/>
    </source>
</evidence>
<dbReference type="VEuPathDB" id="FungiDB:DIURU_002625"/>
<keyword evidence="4" id="KW-1185">Reference proteome</keyword>
<gene>
    <name evidence="3" type="ORF">DIURU_002625</name>
</gene>
<dbReference type="EMBL" id="SWFT01000082">
    <property type="protein sequence ID" value="KAA8902729.1"/>
    <property type="molecule type" value="Genomic_DNA"/>
</dbReference>
<feature type="region of interest" description="Disordered" evidence="1">
    <location>
        <begin position="192"/>
        <end position="226"/>
    </location>
</feature>